<name>A0ABT7S314_9CELL</name>
<feature type="transmembrane region" description="Helical" evidence="1">
    <location>
        <begin position="90"/>
        <end position="109"/>
    </location>
</feature>
<feature type="transmembrane region" description="Helical" evidence="1">
    <location>
        <begin position="156"/>
        <end position="176"/>
    </location>
</feature>
<evidence type="ECO:0000256" key="1">
    <source>
        <dbReference type="SAM" id="Phobius"/>
    </source>
</evidence>
<dbReference type="RefSeq" id="WP_289444589.1">
    <property type="nucleotide sequence ID" value="NZ_JAUCGR010000001.1"/>
</dbReference>
<evidence type="ECO:0000313" key="3">
    <source>
        <dbReference type="Proteomes" id="UP001321453"/>
    </source>
</evidence>
<comment type="caution">
    <text evidence="2">The sequence shown here is derived from an EMBL/GenBank/DDBJ whole genome shotgun (WGS) entry which is preliminary data.</text>
</comment>
<gene>
    <name evidence="2" type="ORF">QRT05_01580</name>
</gene>
<feature type="transmembrane region" description="Helical" evidence="1">
    <location>
        <begin position="67"/>
        <end position="84"/>
    </location>
</feature>
<evidence type="ECO:0008006" key="4">
    <source>
        <dbReference type="Google" id="ProtNLM"/>
    </source>
</evidence>
<keyword evidence="1" id="KW-1133">Transmembrane helix</keyword>
<evidence type="ECO:0000313" key="2">
    <source>
        <dbReference type="EMBL" id="MDM7830011.1"/>
    </source>
</evidence>
<accession>A0ABT7S314</accession>
<organism evidence="2 3">
    <name type="scientific">Cellulomonas edaphi</name>
    <dbReference type="NCBI Taxonomy" id="3053468"/>
    <lineage>
        <taxon>Bacteria</taxon>
        <taxon>Bacillati</taxon>
        <taxon>Actinomycetota</taxon>
        <taxon>Actinomycetes</taxon>
        <taxon>Micrococcales</taxon>
        <taxon>Cellulomonadaceae</taxon>
        <taxon>Cellulomonas</taxon>
    </lineage>
</organism>
<proteinExistence type="predicted"/>
<dbReference type="Proteomes" id="UP001321453">
    <property type="component" value="Unassembled WGS sequence"/>
</dbReference>
<keyword evidence="1" id="KW-0472">Membrane</keyword>
<reference evidence="2 3" key="1">
    <citation type="submission" date="2023-06" db="EMBL/GenBank/DDBJ databases">
        <title>Cellulomonas sp. MW9 Whole genome sequence.</title>
        <authorList>
            <person name="Park S."/>
        </authorList>
    </citation>
    <scope>NUCLEOTIDE SEQUENCE [LARGE SCALE GENOMIC DNA]</scope>
    <source>
        <strain evidence="2 3">MW9</strain>
    </source>
</reference>
<keyword evidence="3" id="KW-1185">Reference proteome</keyword>
<feature type="transmembrane region" description="Helical" evidence="1">
    <location>
        <begin position="129"/>
        <end position="150"/>
    </location>
</feature>
<feature type="transmembrane region" description="Helical" evidence="1">
    <location>
        <begin position="42"/>
        <end position="60"/>
    </location>
</feature>
<protein>
    <recommendedName>
        <fullName evidence="4">MFS transporter</fullName>
    </recommendedName>
</protein>
<sequence length="180" mass="18038">MRRAELSAEAELESGTVVALALVRAALVPVVVALLVVASLSAGAAAGTVWVVSPVIAAAVAWRPWGALPALVGALAGVIVLIGGRPPVGVVMALVLLVHLTLWTAAFAARGSWNAWVEVRVLTRAARGFLGVQLGAQALAILAVTVSGASLGTGDVWRAAAVLAALGVALIALPNLPADR</sequence>
<dbReference type="EMBL" id="JAUCGR010000001">
    <property type="protein sequence ID" value="MDM7830011.1"/>
    <property type="molecule type" value="Genomic_DNA"/>
</dbReference>
<keyword evidence="1" id="KW-0812">Transmembrane</keyword>